<dbReference type="InterPro" id="IPR000182">
    <property type="entry name" value="GNAT_dom"/>
</dbReference>
<sequence>MTYQIRPVNADEWSQVKELRLAALADPAAPVAFLDTLEWAAERPDSHWQERTKDASLGGSTRQFIAEDAEGRWAGTVVVLVERAGEDDFFGNPVHTPQAQLVNVFVRPEHRGGGLTERLFRAGMEWAWSLEEPLVGRVRLFVHKNNPRAAGFYRKFGFIPTGHVIDSDHEMEIARA</sequence>
<accession>A0ABT6ZPJ8</accession>
<dbReference type="Gene3D" id="3.40.630.30">
    <property type="match status" value="1"/>
</dbReference>
<evidence type="ECO:0000313" key="5">
    <source>
        <dbReference type="Proteomes" id="UP001214441"/>
    </source>
</evidence>
<protein>
    <submittedName>
        <fullName evidence="4">GNAT family N-acetyltransferase</fullName>
    </submittedName>
</protein>
<keyword evidence="2" id="KW-0012">Acyltransferase</keyword>
<dbReference type="PROSITE" id="PS51186">
    <property type="entry name" value="GNAT"/>
    <property type="match status" value="1"/>
</dbReference>
<evidence type="ECO:0000313" key="4">
    <source>
        <dbReference type="EMBL" id="MDJ1130987.1"/>
    </source>
</evidence>
<dbReference type="SUPFAM" id="SSF55729">
    <property type="entry name" value="Acyl-CoA N-acyltransferases (Nat)"/>
    <property type="match status" value="1"/>
</dbReference>
<keyword evidence="1" id="KW-0808">Transferase</keyword>
<keyword evidence="5" id="KW-1185">Reference proteome</keyword>
<evidence type="ECO:0000256" key="1">
    <source>
        <dbReference type="ARBA" id="ARBA00022679"/>
    </source>
</evidence>
<reference evidence="4 5" key="1">
    <citation type="submission" date="2023-05" db="EMBL/GenBank/DDBJ databases">
        <title>Streptantibioticus silvisoli sp. nov., acidotolerant actinomycetes 1 from pine litter.</title>
        <authorList>
            <person name="Swiecimska M."/>
            <person name="Golinska P."/>
            <person name="Sangal V."/>
            <person name="Wachnowicz B."/>
            <person name="Goodfellow M."/>
        </authorList>
    </citation>
    <scope>NUCLEOTIDE SEQUENCE [LARGE SCALE GENOMIC DNA]</scope>
    <source>
        <strain evidence="4 5">DSM 42109</strain>
    </source>
</reference>
<dbReference type="CDD" id="cd04301">
    <property type="entry name" value="NAT_SF"/>
    <property type="match status" value="1"/>
</dbReference>
<dbReference type="Proteomes" id="UP001214441">
    <property type="component" value="Unassembled WGS sequence"/>
</dbReference>
<proteinExistence type="predicted"/>
<dbReference type="Pfam" id="PF00583">
    <property type="entry name" value="Acetyltransf_1"/>
    <property type="match status" value="1"/>
</dbReference>
<organism evidence="4 5">
    <name type="scientific">Streptomyces iconiensis</name>
    <dbReference type="NCBI Taxonomy" id="1384038"/>
    <lineage>
        <taxon>Bacteria</taxon>
        <taxon>Bacillati</taxon>
        <taxon>Actinomycetota</taxon>
        <taxon>Actinomycetes</taxon>
        <taxon>Kitasatosporales</taxon>
        <taxon>Streptomycetaceae</taxon>
        <taxon>Streptomyces</taxon>
    </lineage>
</organism>
<gene>
    <name evidence="4" type="ORF">NMN56_003270</name>
</gene>
<feature type="domain" description="N-acetyltransferase" evidence="3">
    <location>
        <begin position="3"/>
        <end position="176"/>
    </location>
</feature>
<comment type="caution">
    <text evidence="4">The sequence shown here is derived from an EMBL/GenBank/DDBJ whole genome shotgun (WGS) entry which is preliminary data.</text>
</comment>
<dbReference type="InterPro" id="IPR050832">
    <property type="entry name" value="Bact_Acetyltransf"/>
</dbReference>
<evidence type="ECO:0000256" key="2">
    <source>
        <dbReference type="ARBA" id="ARBA00023315"/>
    </source>
</evidence>
<dbReference type="RefSeq" id="WP_274042200.1">
    <property type="nucleotide sequence ID" value="NZ_JANCPR020000003.1"/>
</dbReference>
<dbReference type="PANTHER" id="PTHR43877">
    <property type="entry name" value="AMINOALKYLPHOSPHONATE N-ACETYLTRANSFERASE-RELATED-RELATED"/>
    <property type="match status" value="1"/>
</dbReference>
<evidence type="ECO:0000259" key="3">
    <source>
        <dbReference type="PROSITE" id="PS51186"/>
    </source>
</evidence>
<dbReference type="EMBL" id="JANCPR020000003">
    <property type="protein sequence ID" value="MDJ1130987.1"/>
    <property type="molecule type" value="Genomic_DNA"/>
</dbReference>
<name>A0ABT6ZPJ8_9ACTN</name>
<dbReference type="InterPro" id="IPR016181">
    <property type="entry name" value="Acyl_CoA_acyltransferase"/>
</dbReference>